<proteinExistence type="predicted"/>
<evidence type="ECO:0000313" key="2">
    <source>
        <dbReference type="EMBL" id="MDO6578549.1"/>
    </source>
</evidence>
<gene>
    <name evidence="2" type="ORF">Q4527_14190</name>
</gene>
<dbReference type="Pfam" id="PF11075">
    <property type="entry name" value="DUF2780"/>
    <property type="match status" value="1"/>
</dbReference>
<feature type="chain" id="PRO_5043779128" evidence="1">
    <location>
        <begin position="19"/>
        <end position="187"/>
    </location>
</feature>
<evidence type="ECO:0000256" key="1">
    <source>
        <dbReference type="SAM" id="SignalP"/>
    </source>
</evidence>
<dbReference type="Proteomes" id="UP001170717">
    <property type="component" value="Unassembled WGS sequence"/>
</dbReference>
<dbReference type="RefSeq" id="WP_062088206.1">
    <property type="nucleotide sequence ID" value="NZ_CP014322.1"/>
</dbReference>
<keyword evidence="1" id="KW-0732">Signal</keyword>
<dbReference type="EMBL" id="JAUOQI010000010">
    <property type="protein sequence ID" value="MDO6578549.1"/>
    <property type="molecule type" value="Genomic_DNA"/>
</dbReference>
<sequence>MKILSLFVIATLSFSAHASANDTLNKLKGMLGDASTSTSQTTEAAEASSLDVSSLVSMVSENLGVSETQSEGGLASIFDYAKGNLTTADYSELASAIPGLDSLLENVPSVAADSTNGGSTMSGLLSKASEYSSSLGSINELKQQFDALGLDADMISSFITQINTYLNSNEETQTLLQSGLGNLASML</sequence>
<dbReference type="AlphaFoldDB" id="A0AAW7Z512"/>
<organism evidence="2 3">
    <name type="scientific">Alteromonas stellipolaris</name>
    <dbReference type="NCBI Taxonomy" id="233316"/>
    <lineage>
        <taxon>Bacteria</taxon>
        <taxon>Pseudomonadati</taxon>
        <taxon>Pseudomonadota</taxon>
        <taxon>Gammaproteobacteria</taxon>
        <taxon>Alteromonadales</taxon>
        <taxon>Alteromonadaceae</taxon>
        <taxon>Alteromonas/Salinimonas group</taxon>
        <taxon>Alteromonas</taxon>
    </lineage>
</organism>
<accession>A0AAW7Z512</accession>
<feature type="signal peptide" evidence="1">
    <location>
        <begin position="1"/>
        <end position="18"/>
    </location>
</feature>
<evidence type="ECO:0000313" key="3">
    <source>
        <dbReference type="Proteomes" id="UP001170717"/>
    </source>
</evidence>
<comment type="caution">
    <text evidence="2">The sequence shown here is derived from an EMBL/GenBank/DDBJ whole genome shotgun (WGS) entry which is preliminary data.</text>
</comment>
<reference evidence="2" key="1">
    <citation type="submission" date="2023-07" db="EMBL/GenBank/DDBJ databases">
        <title>Genome content predicts the carbon catabolic preferences of heterotrophic bacteria.</title>
        <authorList>
            <person name="Gralka M."/>
        </authorList>
    </citation>
    <scope>NUCLEOTIDE SEQUENCE</scope>
    <source>
        <strain evidence="2">F2M12</strain>
    </source>
</reference>
<protein>
    <submittedName>
        <fullName evidence="2">DUF2780 domain-containing protein</fullName>
    </submittedName>
</protein>
<name>A0AAW7Z512_9ALTE</name>
<dbReference type="InterPro" id="IPR021302">
    <property type="entry name" value="DUF2780_VcgC/VcgE"/>
</dbReference>
<dbReference type="GeneID" id="83259498"/>